<dbReference type="Gene3D" id="3.40.190.10">
    <property type="entry name" value="Periplasmic binding protein-like II"/>
    <property type="match status" value="2"/>
</dbReference>
<dbReference type="PANTHER" id="PTHR43649">
    <property type="entry name" value="ARABINOSE-BINDING PROTEIN-RELATED"/>
    <property type="match status" value="1"/>
</dbReference>
<dbReference type="SUPFAM" id="SSF53850">
    <property type="entry name" value="Periplasmic binding protein-like II"/>
    <property type="match status" value="1"/>
</dbReference>
<feature type="signal peptide" evidence="1">
    <location>
        <begin position="1"/>
        <end position="22"/>
    </location>
</feature>
<dbReference type="Pfam" id="PF13416">
    <property type="entry name" value="SBP_bac_8"/>
    <property type="match status" value="1"/>
</dbReference>
<comment type="caution">
    <text evidence="2">The sequence shown here is derived from an EMBL/GenBank/DDBJ whole genome shotgun (WGS) entry which is preliminary data.</text>
</comment>
<dbReference type="Proteomes" id="UP000673394">
    <property type="component" value="Unassembled WGS sequence"/>
</dbReference>
<protein>
    <submittedName>
        <fullName evidence="2">Extracellular solute-binding protein</fullName>
    </submittedName>
</protein>
<keyword evidence="3" id="KW-1185">Reference proteome</keyword>
<dbReference type="InterPro" id="IPR050490">
    <property type="entry name" value="Bact_solute-bd_prot1"/>
</dbReference>
<accession>A0ABS5C8K0</accession>
<evidence type="ECO:0000313" key="3">
    <source>
        <dbReference type="Proteomes" id="UP000673394"/>
    </source>
</evidence>
<sequence length="450" mass="49974">MKKKNVLLGSLAALSSLSLVVAGCSSNNNSGSNNTAATETNTAAATNNTTNNAPAAEEANPIKAQFYYDFAPLTDYIKEINPIVQTSDNVTFEGVPYTDTTAYQTAVRIGFTTQEAPDLFKWWNGYKLKELADSGNLADMTEQWKELSADGNGILPSLAGPLTVDGKVYGIPASAHYWTIFYNKKVFADNGLTPPTTWDELMKISDTLKAKNITPFGTSIKDTWNGFIWFEDLLIHSYPDFYNKLVIGQAKYTDPEMVEVMELWKSMYDKGYFSKPMTMDAEIPQAFVKGEIGMYLVGTWYESFLNGVGMKPEEGYGSFIMPAIKPEAGNTVISEITPFLVSQNAKNRDDAIKAAISLTKKDTNEKLLKVFGGVPTRKDVEASSPTIKALVDNISKGNYTAITRYWEATPSELSEYGASEFIRFMLNPDQYMDVLNNIEKKAEKYWAEHK</sequence>
<dbReference type="PROSITE" id="PS51257">
    <property type="entry name" value="PROKAR_LIPOPROTEIN"/>
    <property type="match status" value="1"/>
</dbReference>
<organism evidence="2 3">
    <name type="scientific">Paenibacillus lignilyticus</name>
    <dbReference type="NCBI Taxonomy" id="1172615"/>
    <lineage>
        <taxon>Bacteria</taxon>
        <taxon>Bacillati</taxon>
        <taxon>Bacillota</taxon>
        <taxon>Bacilli</taxon>
        <taxon>Bacillales</taxon>
        <taxon>Paenibacillaceae</taxon>
        <taxon>Paenibacillus</taxon>
    </lineage>
</organism>
<dbReference type="EMBL" id="JAGKSP010000001">
    <property type="protein sequence ID" value="MBP3961962.1"/>
    <property type="molecule type" value="Genomic_DNA"/>
</dbReference>
<reference evidence="2 3" key="1">
    <citation type="submission" date="2021-04" db="EMBL/GenBank/DDBJ databases">
        <title>Paenibacillus sp. DLE-14 whole genome sequence.</title>
        <authorList>
            <person name="Ham Y.J."/>
        </authorList>
    </citation>
    <scope>NUCLEOTIDE SEQUENCE [LARGE SCALE GENOMIC DNA]</scope>
    <source>
        <strain evidence="2 3">DLE-14</strain>
    </source>
</reference>
<name>A0ABS5C8K0_9BACL</name>
<feature type="chain" id="PRO_5045206050" evidence="1">
    <location>
        <begin position="23"/>
        <end position="450"/>
    </location>
</feature>
<proteinExistence type="predicted"/>
<evidence type="ECO:0000313" key="2">
    <source>
        <dbReference type="EMBL" id="MBP3961962.1"/>
    </source>
</evidence>
<dbReference type="RefSeq" id="WP_210655748.1">
    <property type="nucleotide sequence ID" value="NZ_JAGKSP010000001.1"/>
</dbReference>
<keyword evidence="1" id="KW-0732">Signal</keyword>
<dbReference type="PANTHER" id="PTHR43649:SF14">
    <property type="entry name" value="BLR3389 PROTEIN"/>
    <property type="match status" value="1"/>
</dbReference>
<gene>
    <name evidence="2" type="ORF">I8J30_04505</name>
</gene>
<dbReference type="InterPro" id="IPR006059">
    <property type="entry name" value="SBP"/>
</dbReference>
<evidence type="ECO:0000256" key="1">
    <source>
        <dbReference type="SAM" id="SignalP"/>
    </source>
</evidence>